<protein>
    <submittedName>
        <fullName evidence="1">Uncharacterized protein</fullName>
    </submittedName>
</protein>
<name>A0ABR2EKB1_9ROSI</name>
<proteinExistence type="predicted"/>
<reference evidence="1 2" key="1">
    <citation type="journal article" date="2024" name="G3 (Bethesda)">
        <title>Genome assembly of Hibiscus sabdariffa L. provides insights into metabolisms of medicinal natural products.</title>
        <authorList>
            <person name="Kim T."/>
        </authorList>
    </citation>
    <scope>NUCLEOTIDE SEQUENCE [LARGE SCALE GENOMIC DNA]</scope>
    <source>
        <strain evidence="1">TK-2024</strain>
        <tissue evidence="1">Old leaves</tissue>
    </source>
</reference>
<comment type="caution">
    <text evidence="1">The sequence shown here is derived from an EMBL/GenBank/DDBJ whole genome shotgun (WGS) entry which is preliminary data.</text>
</comment>
<accession>A0ABR2EKB1</accession>
<organism evidence="1 2">
    <name type="scientific">Hibiscus sabdariffa</name>
    <name type="common">roselle</name>
    <dbReference type="NCBI Taxonomy" id="183260"/>
    <lineage>
        <taxon>Eukaryota</taxon>
        <taxon>Viridiplantae</taxon>
        <taxon>Streptophyta</taxon>
        <taxon>Embryophyta</taxon>
        <taxon>Tracheophyta</taxon>
        <taxon>Spermatophyta</taxon>
        <taxon>Magnoliopsida</taxon>
        <taxon>eudicotyledons</taxon>
        <taxon>Gunneridae</taxon>
        <taxon>Pentapetalae</taxon>
        <taxon>rosids</taxon>
        <taxon>malvids</taxon>
        <taxon>Malvales</taxon>
        <taxon>Malvaceae</taxon>
        <taxon>Malvoideae</taxon>
        <taxon>Hibiscus</taxon>
    </lineage>
</organism>
<gene>
    <name evidence="1" type="ORF">V6N12_010516</name>
</gene>
<dbReference type="Proteomes" id="UP001472677">
    <property type="component" value="Unassembled WGS sequence"/>
</dbReference>
<evidence type="ECO:0000313" key="2">
    <source>
        <dbReference type="Proteomes" id="UP001472677"/>
    </source>
</evidence>
<sequence>MGDPIAARSSFLRPFLRTATARIPFSVPIPPFRSRFTLHSTRISPPSLSRLVRRELSTLRLHLLALFPSSPEKPTLLLKISLCLWFRHYAA</sequence>
<evidence type="ECO:0000313" key="1">
    <source>
        <dbReference type="EMBL" id="KAK8562438.1"/>
    </source>
</evidence>
<keyword evidence="2" id="KW-1185">Reference proteome</keyword>
<dbReference type="EMBL" id="JBBPBM010000012">
    <property type="protein sequence ID" value="KAK8562438.1"/>
    <property type="molecule type" value="Genomic_DNA"/>
</dbReference>